<feature type="region of interest" description="Disordered" evidence="1">
    <location>
        <begin position="310"/>
        <end position="362"/>
    </location>
</feature>
<proteinExistence type="predicted"/>
<comment type="caution">
    <text evidence="2">The sequence shown here is derived from an EMBL/GenBank/DDBJ whole genome shotgun (WGS) entry which is preliminary data.</text>
</comment>
<feature type="region of interest" description="Disordered" evidence="1">
    <location>
        <begin position="185"/>
        <end position="210"/>
    </location>
</feature>
<sequence length="362" mass="39519">MRPPGPTGNEYSTADNIISHHNGRLIRRNAQTNDFSRSYQSSREGKRRWKHRVPGVAGRCGQWWSWSKNMLDRCRLAWWFQSPAPLRTLSWRRASGAGFDLAVQRDALVAAGWGVRSRSGEGCEFAGVGEAGSVVTHLSQHPGTGLVRRAGQAGDDLGAGRCLRWAIISVGGIGLGPDAACHVRPRQRVDRGHQRGRSRSAGPPAGRGRCRSLPGWAERRYCQPRPAAQTSAGHHTTVVADNSGIVMLDYCIPESKPKASSAYRLMMSPLPAGLRGALVAGLSGRSSHQPSETPQDLVLSKSQGWRTTLGTSTLRRARATASPPQQGCRRACRLSEDVDRRNRHASSGGRPRREQIPRPDDQ</sequence>
<evidence type="ECO:0000313" key="3">
    <source>
        <dbReference type="Proteomes" id="UP000257451"/>
    </source>
</evidence>
<dbReference type="AlphaFoldDB" id="A0A3E2MXH7"/>
<name>A0A3E2MXH7_MYCMR</name>
<gene>
    <name evidence="2" type="ORF">DAVIS_02096</name>
</gene>
<evidence type="ECO:0000313" key="2">
    <source>
        <dbReference type="EMBL" id="RFZ42518.1"/>
    </source>
</evidence>
<reference evidence="2 3" key="1">
    <citation type="journal article" date="2018" name="Sci. Rep.">
        <title>Extensive genomic diversity among Mycobacterium marinum strains revealed by whole genome sequencing.</title>
        <authorList>
            <person name="Das S."/>
            <person name="Pettersson B.M."/>
            <person name="Behra P.R."/>
            <person name="Mallick A."/>
            <person name="Cheramie M."/>
            <person name="Ramesh M."/>
            <person name="Shirreff L."/>
            <person name="DuCote T."/>
            <person name="Dasgupta S."/>
            <person name="Ennis D.G."/>
            <person name="Kirsebom L.A."/>
        </authorList>
    </citation>
    <scope>NUCLEOTIDE SEQUENCE [LARGE SCALE GENOMIC DNA]</scope>
    <source>
        <strain evidence="2 3">Davis1</strain>
    </source>
</reference>
<organism evidence="2 3">
    <name type="scientific">Mycobacterium marinum</name>
    <dbReference type="NCBI Taxonomy" id="1781"/>
    <lineage>
        <taxon>Bacteria</taxon>
        <taxon>Bacillati</taxon>
        <taxon>Actinomycetota</taxon>
        <taxon>Actinomycetes</taxon>
        <taxon>Mycobacteriales</taxon>
        <taxon>Mycobacteriaceae</taxon>
        <taxon>Mycobacterium</taxon>
        <taxon>Mycobacterium ulcerans group</taxon>
    </lineage>
</organism>
<feature type="compositionally biased region" description="Basic and acidic residues" evidence="1">
    <location>
        <begin position="351"/>
        <end position="362"/>
    </location>
</feature>
<protein>
    <submittedName>
        <fullName evidence="2">Uncharacterized protein</fullName>
    </submittedName>
</protein>
<accession>A0A3E2MXH7</accession>
<evidence type="ECO:0000256" key="1">
    <source>
        <dbReference type="SAM" id="MobiDB-lite"/>
    </source>
</evidence>
<dbReference type="Proteomes" id="UP000257451">
    <property type="component" value="Unassembled WGS sequence"/>
</dbReference>
<dbReference type="EMBL" id="PEDF01000068">
    <property type="protein sequence ID" value="RFZ42518.1"/>
    <property type="molecule type" value="Genomic_DNA"/>
</dbReference>